<keyword evidence="2" id="KW-1185">Reference proteome</keyword>
<dbReference type="InterPro" id="IPR017018">
    <property type="entry name" value="UCP033634"/>
</dbReference>
<dbReference type="AlphaFoldDB" id="A0AA41X6M3"/>
<dbReference type="InterPro" id="IPR029058">
    <property type="entry name" value="AB_hydrolase_fold"/>
</dbReference>
<comment type="caution">
    <text evidence="1">The sequence shown here is derived from an EMBL/GenBank/DDBJ whole genome shotgun (WGS) entry which is preliminary data.</text>
</comment>
<accession>A0AA41X6M3</accession>
<dbReference type="SUPFAM" id="SSF53474">
    <property type="entry name" value="alpha/beta-Hydrolases"/>
    <property type="match status" value="1"/>
</dbReference>
<gene>
    <name evidence="1" type="ORF">NK662_04465</name>
</gene>
<dbReference type="GO" id="GO:0016787">
    <property type="term" value="F:hydrolase activity"/>
    <property type="evidence" value="ECO:0007669"/>
    <property type="project" value="UniProtKB-KW"/>
</dbReference>
<proteinExistence type="predicted"/>
<reference evidence="1" key="1">
    <citation type="submission" date="2022-07" db="EMBL/GenBank/DDBJ databases">
        <authorList>
            <person name="Li W.-J."/>
            <person name="Deng Q.-Q."/>
        </authorList>
    </citation>
    <scope>NUCLEOTIDE SEQUENCE</scope>
    <source>
        <strain evidence="1">SYSU M60031</strain>
    </source>
</reference>
<dbReference type="Proteomes" id="UP001156102">
    <property type="component" value="Unassembled WGS sequence"/>
</dbReference>
<keyword evidence="1" id="KW-0378">Hydrolase</keyword>
<name>A0AA41X6M3_9BACI</name>
<organism evidence="1 2">
    <name type="scientific">Ectobacillus ponti</name>
    <dbReference type="NCBI Taxonomy" id="2961894"/>
    <lineage>
        <taxon>Bacteria</taxon>
        <taxon>Bacillati</taxon>
        <taxon>Bacillota</taxon>
        <taxon>Bacilli</taxon>
        <taxon>Bacillales</taxon>
        <taxon>Bacillaceae</taxon>
        <taxon>Ectobacillus</taxon>
    </lineage>
</organism>
<protein>
    <submittedName>
        <fullName evidence="1">Alpha/beta hydrolase</fullName>
    </submittedName>
</protein>
<sequence>MKVSHKNSYTHIETGSDTVCFMLSGVGYTYEKPLLYYSTMALLERGIDVVQIHYSYEADLLQRPFADIVQTMLQDIEPVLAAVPHTKAIFIAKSLGTIPLAAALLKREAYQESSMIFLTPLLKFPEVYEALLHSTQQGLVVIGTEDPHYDAGKLEQLGQTGLRIQAVPGANHSLDVGFDVGGSLHVMSAVMQSIRDSL</sequence>
<dbReference type="EMBL" id="JANCLT010000002">
    <property type="protein sequence ID" value="MCP8967790.1"/>
    <property type="molecule type" value="Genomic_DNA"/>
</dbReference>
<dbReference type="RefSeq" id="WP_254757705.1">
    <property type="nucleotide sequence ID" value="NZ_JANCLT010000002.1"/>
</dbReference>
<dbReference type="PIRSF" id="PIRSF033634">
    <property type="entry name" value="UCP033634"/>
    <property type="match status" value="1"/>
</dbReference>
<evidence type="ECO:0000313" key="1">
    <source>
        <dbReference type="EMBL" id="MCP8967790.1"/>
    </source>
</evidence>
<evidence type="ECO:0000313" key="2">
    <source>
        <dbReference type="Proteomes" id="UP001156102"/>
    </source>
</evidence>
<dbReference type="Gene3D" id="3.40.50.1820">
    <property type="entry name" value="alpha/beta hydrolase"/>
    <property type="match status" value="1"/>
</dbReference>